<proteinExistence type="predicted"/>
<gene>
    <name evidence="1" type="ORF">PX52LOC_02687</name>
</gene>
<evidence type="ECO:0000313" key="1">
    <source>
        <dbReference type="EMBL" id="QEL15752.1"/>
    </source>
</evidence>
<keyword evidence="2" id="KW-1185">Reference proteome</keyword>
<organism evidence="1 2">
    <name type="scientific">Limnoglobus roseus</name>
    <dbReference type="NCBI Taxonomy" id="2598579"/>
    <lineage>
        <taxon>Bacteria</taxon>
        <taxon>Pseudomonadati</taxon>
        <taxon>Planctomycetota</taxon>
        <taxon>Planctomycetia</taxon>
        <taxon>Gemmatales</taxon>
        <taxon>Gemmataceae</taxon>
        <taxon>Limnoglobus</taxon>
    </lineage>
</organism>
<name>A0A5C1ADA9_9BACT</name>
<evidence type="ECO:0000313" key="2">
    <source>
        <dbReference type="Proteomes" id="UP000324974"/>
    </source>
</evidence>
<accession>A0A5C1ADA9</accession>
<dbReference type="OrthoDB" id="280297at2"/>
<dbReference type="RefSeq" id="WP_149110534.1">
    <property type="nucleotide sequence ID" value="NZ_CP042425.1"/>
</dbReference>
<protein>
    <submittedName>
        <fullName evidence="1">Uncharacterized protein</fullName>
    </submittedName>
</protein>
<dbReference type="Pfam" id="PF19777">
    <property type="entry name" value="DUF6263"/>
    <property type="match status" value="1"/>
</dbReference>
<dbReference type="KEGG" id="lrs:PX52LOC_02687"/>
<dbReference type="Proteomes" id="UP000324974">
    <property type="component" value="Chromosome"/>
</dbReference>
<dbReference type="EMBL" id="CP042425">
    <property type="protein sequence ID" value="QEL15752.1"/>
    <property type="molecule type" value="Genomic_DNA"/>
</dbReference>
<sequence length="293" mass="31205">MTGLIAALAVSLALSPGQVDGDLLKWKLKEGETFYVRSTNATDQTISVGGQNQEQKTEHTSVDAYKVTKATADGYTLEITTLQSTTETNIALGGLGSFDKDMVGEKLTVTLDKDFKVKTVKGVDALLKKLTDGTPAAKALTDSVISEGTLKKAVQDLFRSGPGKPAKVGDEWKADETTPLGTSGELTAKMDFKYAGTKDGVEEVTFTGKAKLSPPKETPADAMFKTVKSDIKSDKYTGTSRFDSKVGRLKQTEELLTLKGTMTIAAGGMEVEVDVASKATSKVEVFDKSPIID</sequence>
<dbReference type="AlphaFoldDB" id="A0A5C1ADA9"/>
<reference evidence="2" key="1">
    <citation type="submission" date="2019-08" db="EMBL/GenBank/DDBJ databases">
        <title>Limnoglobus roseus gen. nov., sp. nov., a novel freshwater planctomycete with a giant genome from the family Gemmataceae.</title>
        <authorList>
            <person name="Kulichevskaya I.S."/>
            <person name="Naumoff D.G."/>
            <person name="Miroshnikov K."/>
            <person name="Ivanova A."/>
            <person name="Philippov D.A."/>
            <person name="Hakobyan A."/>
            <person name="Rijpstra I.C."/>
            <person name="Sinninghe Damste J.S."/>
            <person name="Liesack W."/>
            <person name="Dedysh S.N."/>
        </authorList>
    </citation>
    <scope>NUCLEOTIDE SEQUENCE [LARGE SCALE GENOMIC DNA]</scope>
    <source>
        <strain evidence="2">PX52</strain>
    </source>
</reference>
<dbReference type="InterPro" id="IPR046230">
    <property type="entry name" value="DUF6263"/>
</dbReference>